<dbReference type="NCBIfam" id="TIGR01843">
    <property type="entry name" value="type_I_hlyD"/>
    <property type="match status" value="1"/>
</dbReference>
<dbReference type="Pfam" id="PF26002">
    <property type="entry name" value="Beta-barrel_AprE"/>
    <property type="match status" value="1"/>
</dbReference>
<protein>
    <recommendedName>
        <fullName evidence="9">Membrane fusion protein (MFP) family protein</fullName>
    </recommendedName>
</protein>
<organism evidence="12 14">
    <name type="scientific">Xenorhabdus ehlersii</name>
    <dbReference type="NCBI Taxonomy" id="290111"/>
    <lineage>
        <taxon>Bacteria</taxon>
        <taxon>Pseudomonadati</taxon>
        <taxon>Pseudomonadota</taxon>
        <taxon>Gammaproteobacteria</taxon>
        <taxon>Enterobacterales</taxon>
        <taxon>Morganellaceae</taxon>
        <taxon>Xenorhabdus</taxon>
    </lineage>
</organism>
<keyword evidence="4 9" id="KW-1003">Cell membrane</keyword>
<evidence type="ECO:0000256" key="8">
    <source>
        <dbReference type="ARBA" id="ARBA00023136"/>
    </source>
</evidence>
<evidence type="ECO:0000313" key="12">
    <source>
        <dbReference type="EMBL" id="PHM22952.1"/>
    </source>
</evidence>
<proteinExistence type="inferred from homology"/>
<dbReference type="Gene3D" id="2.40.30.170">
    <property type="match status" value="1"/>
</dbReference>
<keyword evidence="7 9" id="KW-1133">Transmembrane helix</keyword>
<evidence type="ECO:0000313" key="15">
    <source>
        <dbReference type="Proteomes" id="UP000283568"/>
    </source>
</evidence>
<keyword evidence="3 9" id="KW-0813">Transport</keyword>
<dbReference type="EMBL" id="RAQI01000001">
    <property type="protein sequence ID" value="RKE92622.1"/>
    <property type="molecule type" value="Genomic_DNA"/>
</dbReference>
<accession>A0A2D0IMC1</accession>
<reference evidence="13 15" key="2">
    <citation type="submission" date="2018-09" db="EMBL/GenBank/DDBJ databases">
        <title>Genomic Encyclopedia of Archaeal and Bacterial Type Strains, Phase II (KMG-II): from individual species to whole genera.</title>
        <authorList>
            <person name="Goeker M."/>
        </authorList>
    </citation>
    <scope>NUCLEOTIDE SEQUENCE [LARGE SCALE GENOMIC DNA]</scope>
    <source>
        <strain evidence="13 15">DSM 16337</strain>
    </source>
</reference>
<dbReference type="Proteomes" id="UP000225605">
    <property type="component" value="Unassembled WGS sequence"/>
</dbReference>
<evidence type="ECO:0000256" key="4">
    <source>
        <dbReference type="ARBA" id="ARBA00022475"/>
    </source>
</evidence>
<sequence length="446" mass="51218">MPDYLQLIENPPSPTVRWTSCSIVIFSLLIIIWSFIGKIDIHVISQGKIISNGRSKIIQPLETGRIKAIYVNEGQIVNKGDKLINIEVIGAEEIYLQNESDLISSFINYQIGHSVIIAMSSTSFNFEWLNELLHNGKKYIKSDMKTTYIKQNHEGEKIALSIYQSWINKIRKLTERKKQIESEMLATKEEIKSLSFSISLESNKLNDYQKLNSKNYLSHHELINQKDKISKLNHQCEITKSKYNELSYKNNEIDNEMEINTQEVLRNAIEMKRNADNEIKKLIIEMIKNKKRYQTTTLTSPVDGRVQQLSVNTINGVVTTATPLMVIVPNDSPYEIEIMIENKDIGFIRENQSVIVKIDSFPYTRYGYLTGKIKSISYDSVKDDDKGYVFPAIVNLVNNKIIINGESVNLKAGMTVTSEIKTGERKVIDYVISPLQTKIDESFWER</sequence>
<reference evidence="12 14" key="1">
    <citation type="journal article" date="2017" name="Nat. Microbiol.">
        <title>Natural product diversity associated with the nematode symbionts Photorhabdus and Xenorhabdus.</title>
        <authorList>
            <person name="Tobias N.J."/>
            <person name="Wolff H."/>
            <person name="Djahanschiri B."/>
            <person name="Grundmann F."/>
            <person name="Kronenwerth M."/>
            <person name="Shi Y.M."/>
            <person name="Simonyi S."/>
            <person name="Grun P."/>
            <person name="Shapiro-Ilan D."/>
            <person name="Pidot S.J."/>
            <person name="Stinear T.P."/>
            <person name="Ebersberger I."/>
            <person name="Bode H.B."/>
        </authorList>
    </citation>
    <scope>NUCLEOTIDE SEQUENCE [LARGE SCALE GENOMIC DNA]</scope>
    <source>
        <strain evidence="12 14">DSM 16337</strain>
    </source>
</reference>
<feature type="domain" description="AprE-like beta-barrel" evidence="11">
    <location>
        <begin position="336"/>
        <end position="423"/>
    </location>
</feature>
<comment type="similarity">
    <text evidence="2 9">Belongs to the membrane fusion protein (MFP) (TC 8.A.1) family.</text>
</comment>
<dbReference type="PANTHER" id="PTHR30386:SF27">
    <property type="entry name" value="MEMBRANE FUSION PROTEIN (MFP) FAMILY PROTEIN"/>
    <property type="match status" value="1"/>
</dbReference>
<comment type="subcellular location">
    <subcellularLocation>
        <location evidence="1 9">Cell inner membrane</location>
        <topology evidence="1 9">Single-pass membrane protein</topology>
    </subcellularLocation>
</comment>
<dbReference type="GO" id="GO:0005886">
    <property type="term" value="C:plasma membrane"/>
    <property type="evidence" value="ECO:0007669"/>
    <property type="project" value="UniProtKB-SubCell"/>
</dbReference>
<dbReference type="RefSeq" id="WP_167450509.1">
    <property type="nucleotide sequence ID" value="NZ_CAWNOJ010000029.1"/>
</dbReference>
<evidence type="ECO:0000256" key="1">
    <source>
        <dbReference type="ARBA" id="ARBA00004377"/>
    </source>
</evidence>
<name>A0A2D0IMC1_9GAMM</name>
<feature type="coiled-coil region" evidence="10">
    <location>
        <begin position="163"/>
        <end position="190"/>
    </location>
</feature>
<feature type="transmembrane region" description="Helical" evidence="9">
    <location>
        <begin position="15"/>
        <end position="36"/>
    </location>
</feature>
<evidence type="ECO:0000256" key="9">
    <source>
        <dbReference type="RuleBase" id="RU365093"/>
    </source>
</evidence>
<dbReference type="EMBL" id="NIBT01000018">
    <property type="protein sequence ID" value="PHM22952.1"/>
    <property type="molecule type" value="Genomic_DNA"/>
</dbReference>
<evidence type="ECO:0000313" key="14">
    <source>
        <dbReference type="Proteomes" id="UP000225605"/>
    </source>
</evidence>
<dbReference type="InterPro" id="IPR050739">
    <property type="entry name" value="MFP"/>
</dbReference>
<comment type="caution">
    <text evidence="12">The sequence shown here is derived from an EMBL/GenBank/DDBJ whole genome shotgun (WGS) entry which is preliminary data.</text>
</comment>
<dbReference type="InterPro" id="IPR006144">
    <property type="entry name" value="Secretion_HlyD_CS"/>
</dbReference>
<dbReference type="PROSITE" id="PS00543">
    <property type="entry name" value="HLYD_FAMILY"/>
    <property type="match status" value="1"/>
</dbReference>
<keyword evidence="5 9" id="KW-0997">Cell inner membrane</keyword>
<evidence type="ECO:0000259" key="11">
    <source>
        <dbReference type="Pfam" id="PF26002"/>
    </source>
</evidence>
<keyword evidence="8 9" id="KW-0472">Membrane</keyword>
<evidence type="ECO:0000256" key="3">
    <source>
        <dbReference type="ARBA" id="ARBA00022448"/>
    </source>
</evidence>
<dbReference type="Proteomes" id="UP000283568">
    <property type="component" value="Unassembled WGS sequence"/>
</dbReference>
<evidence type="ECO:0000256" key="7">
    <source>
        <dbReference type="ARBA" id="ARBA00022989"/>
    </source>
</evidence>
<evidence type="ECO:0000313" key="13">
    <source>
        <dbReference type="EMBL" id="RKE92622.1"/>
    </source>
</evidence>
<dbReference type="GO" id="GO:0009306">
    <property type="term" value="P:protein secretion"/>
    <property type="evidence" value="ECO:0007669"/>
    <property type="project" value="InterPro"/>
</dbReference>
<dbReference type="PRINTS" id="PR01490">
    <property type="entry name" value="RTXTOXIND"/>
</dbReference>
<dbReference type="Gene3D" id="2.40.50.100">
    <property type="match status" value="1"/>
</dbReference>
<dbReference type="InterPro" id="IPR010129">
    <property type="entry name" value="T1SS_HlyD"/>
</dbReference>
<evidence type="ECO:0000256" key="2">
    <source>
        <dbReference type="ARBA" id="ARBA00009477"/>
    </source>
</evidence>
<evidence type="ECO:0000256" key="5">
    <source>
        <dbReference type="ARBA" id="ARBA00022519"/>
    </source>
</evidence>
<keyword evidence="6 9" id="KW-0812">Transmembrane</keyword>
<gene>
    <name evidence="13" type="ORF">BDE27_0273</name>
    <name evidence="12" type="ORF">Xehl_03184</name>
</gene>
<evidence type="ECO:0000256" key="6">
    <source>
        <dbReference type="ARBA" id="ARBA00022692"/>
    </source>
</evidence>
<keyword evidence="10" id="KW-0175">Coiled coil</keyword>
<evidence type="ECO:0000256" key="10">
    <source>
        <dbReference type="SAM" id="Coils"/>
    </source>
</evidence>
<dbReference type="InterPro" id="IPR058982">
    <property type="entry name" value="Beta-barrel_AprE"/>
</dbReference>
<dbReference type="AlphaFoldDB" id="A0A2D0IMC1"/>
<keyword evidence="15" id="KW-1185">Reference proteome</keyword>
<dbReference type="PANTHER" id="PTHR30386">
    <property type="entry name" value="MEMBRANE FUSION SUBUNIT OF EMRAB-TOLC MULTIDRUG EFFLUX PUMP"/>
    <property type="match status" value="1"/>
</dbReference>